<accession>A0A0K0DB74</accession>
<dbReference type="WBParaSite" id="ACAC_0000763601-mRNA-1">
    <property type="protein sequence ID" value="ACAC_0000763601-mRNA-1"/>
    <property type="gene ID" value="ACAC_0000763601"/>
</dbReference>
<feature type="region of interest" description="Disordered" evidence="1">
    <location>
        <begin position="423"/>
        <end position="446"/>
    </location>
</feature>
<dbReference type="PROSITE" id="PS50090">
    <property type="entry name" value="MYB_LIKE"/>
    <property type="match status" value="1"/>
</dbReference>
<name>A0A0K0DB74_ANGCA</name>
<feature type="compositionally biased region" description="Polar residues" evidence="1">
    <location>
        <begin position="811"/>
        <end position="826"/>
    </location>
</feature>
<dbReference type="Proteomes" id="UP000035642">
    <property type="component" value="Unassembled WGS sequence"/>
</dbReference>
<feature type="compositionally biased region" description="Pro residues" evidence="1">
    <location>
        <begin position="159"/>
        <end position="171"/>
    </location>
</feature>
<organism evidence="3 4">
    <name type="scientific">Angiostrongylus cantonensis</name>
    <name type="common">Rat lungworm</name>
    <dbReference type="NCBI Taxonomy" id="6313"/>
    <lineage>
        <taxon>Eukaryota</taxon>
        <taxon>Metazoa</taxon>
        <taxon>Ecdysozoa</taxon>
        <taxon>Nematoda</taxon>
        <taxon>Chromadorea</taxon>
        <taxon>Rhabditida</taxon>
        <taxon>Rhabditina</taxon>
        <taxon>Rhabditomorpha</taxon>
        <taxon>Strongyloidea</taxon>
        <taxon>Metastrongylidae</taxon>
        <taxon>Angiostrongylus</taxon>
    </lineage>
</organism>
<dbReference type="InterPro" id="IPR001005">
    <property type="entry name" value="SANT/Myb"/>
</dbReference>
<feature type="compositionally biased region" description="Pro residues" evidence="1">
    <location>
        <begin position="791"/>
        <end position="810"/>
    </location>
</feature>
<keyword evidence="3" id="KW-1185">Reference proteome</keyword>
<dbReference type="STRING" id="6313.A0A0K0DB74"/>
<evidence type="ECO:0000259" key="2">
    <source>
        <dbReference type="PROSITE" id="PS50090"/>
    </source>
</evidence>
<feature type="compositionally biased region" description="Low complexity" evidence="1">
    <location>
        <begin position="718"/>
        <end position="731"/>
    </location>
</feature>
<evidence type="ECO:0000313" key="3">
    <source>
        <dbReference type="Proteomes" id="UP000035642"/>
    </source>
</evidence>
<feature type="region of interest" description="Disordered" evidence="1">
    <location>
        <begin position="718"/>
        <end position="739"/>
    </location>
</feature>
<protein>
    <submittedName>
        <fullName evidence="4">Myb-like domain-containing protein</fullName>
    </submittedName>
</protein>
<dbReference type="AlphaFoldDB" id="A0A0K0DB74"/>
<feature type="domain" description="Myb-like" evidence="2">
    <location>
        <begin position="228"/>
        <end position="297"/>
    </location>
</feature>
<evidence type="ECO:0000313" key="4">
    <source>
        <dbReference type="WBParaSite" id="ACAC_0000763601-mRNA-1"/>
    </source>
</evidence>
<feature type="region of interest" description="Disordered" evidence="1">
    <location>
        <begin position="119"/>
        <end position="142"/>
    </location>
</feature>
<feature type="region of interest" description="Disordered" evidence="1">
    <location>
        <begin position="154"/>
        <end position="175"/>
    </location>
</feature>
<feature type="region of interest" description="Disordered" evidence="1">
    <location>
        <begin position="789"/>
        <end position="826"/>
    </location>
</feature>
<feature type="compositionally biased region" description="Pro residues" evidence="1">
    <location>
        <begin position="126"/>
        <end position="136"/>
    </location>
</feature>
<reference evidence="4" key="2">
    <citation type="submission" date="2017-02" db="UniProtKB">
        <authorList>
            <consortium name="WormBaseParasite"/>
        </authorList>
    </citation>
    <scope>IDENTIFICATION</scope>
</reference>
<reference evidence="3" key="1">
    <citation type="submission" date="2012-09" db="EMBL/GenBank/DDBJ databases">
        <authorList>
            <person name="Martin A.A."/>
        </authorList>
    </citation>
    <scope>NUCLEOTIDE SEQUENCE</scope>
</reference>
<feature type="region of interest" description="Disordered" evidence="1">
    <location>
        <begin position="187"/>
        <end position="232"/>
    </location>
</feature>
<evidence type="ECO:0000256" key="1">
    <source>
        <dbReference type="SAM" id="MobiDB-lite"/>
    </source>
</evidence>
<proteinExistence type="predicted"/>
<sequence>MYGCGLVRRSAIRRRGRHVRIRVNAATTRDSPNRNCPSTYAKSSYGHSDQVLAYDSEFLNEIMPLNIAQTWAPFPTPPLSDSENDVYIDDCLDLLYDPDFMTEDRLPLEIHELRSSLDKPLTPLKRTPPTPIPPSTAQPSSSDAAVMSLLQAFHNPTSYTPPPPSHSPTPYSPAEFDQYMQGYSELKNFSGPDNRLSRKERRAPPRQLEQKGRELPRPVSPPPAVREEPDYDGPEWCIIEDQALLTAIRNEEIMCHSFERLKTSLRYNWEYVSGFVNRVTRFYRSPRQCSLRYQTVVRPRESGQLMVVDPLSKKPRKVPLTSAEVVHLRKGRVTTDLQYSHDAGRLREAAVLGKLRLVDSLTVCQNESKDLRRSNDPRPLELGGRLPLAQESRLSFLGVRYATAQYPDEVVNSLEEKRISQEAAKKKLAEQQANSERPSSPPHPVISVCVRPPAVPAGPDIVQSKIPIVIAVPQLVLQNPNAVQSSMTQDLSMSMMPQSHSPVAGLRRVASHPTSNVSMNAGLQHVQGVNSNSQHNYVVVSQDPHPASSRMQFVTRTTDGVTIGQTAQPVYRSISSTTQNKRTPPTTPSLTRVQGSYMANVQTVSGNSTLFQSGAANVGATQRGRVMQRPTAPRMFVQQSNQSGDRPYVVPQQQIRMVSTQRLPPQKRTLGQKSPVTAVVVPSRAVQSPQLRAVPRGFTSQGARIMNVVMAPSGNVTTTSSSQSISLQSGSQPGGGAIISSVASTARHPSPFSETAGVSVKRQLLSQSRQLGTVSRGNSPQTVAQVVIAPLPQPLSGEPPPPAPAVPPLPFTQTQTEELPQRPSSP</sequence>